<comment type="caution">
    <text evidence="1">The sequence shown here is derived from an EMBL/GenBank/DDBJ whole genome shotgun (WGS) entry which is preliminary data.</text>
</comment>
<keyword evidence="2" id="KW-1185">Reference proteome</keyword>
<dbReference type="AlphaFoldDB" id="A0ABD1YSA3"/>
<dbReference type="Proteomes" id="UP001605036">
    <property type="component" value="Unassembled WGS sequence"/>
</dbReference>
<gene>
    <name evidence="1" type="ORF">R1flu_004950</name>
</gene>
<evidence type="ECO:0000313" key="2">
    <source>
        <dbReference type="Proteomes" id="UP001605036"/>
    </source>
</evidence>
<proteinExistence type="predicted"/>
<sequence length="250" mass="27862">MTQIKRKDEKSDPDWTLQEYVKLRMIITWCWAQSNSSLSIVPGCLPGPEKTIDFLEACQILPGKSVDTFDFSLGRADLVAGISTCTVWQQVLGTLIQWVDLPSIPSDLSVSVIEPLHIIDMTATLRVQAMVSSPRVTLEFLATPSGLMAERERVQFQIGFIEPATGDHPLRNLSPTNEIGWKAPVVVTLDKSTAACTLSYASVTKTVHCSFDFISKLGVTVFPVVYVEFPVDIVPFRPFYDHLEVEMKVR</sequence>
<evidence type="ECO:0000313" key="1">
    <source>
        <dbReference type="EMBL" id="KAL2633471.1"/>
    </source>
</evidence>
<reference evidence="1 2" key="1">
    <citation type="submission" date="2024-09" db="EMBL/GenBank/DDBJ databases">
        <title>Chromosome-scale assembly of Riccia fluitans.</title>
        <authorList>
            <person name="Paukszto L."/>
            <person name="Sawicki J."/>
            <person name="Karawczyk K."/>
            <person name="Piernik-Szablinska J."/>
            <person name="Szczecinska M."/>
            <person name="Mazdziarz M."/>
        </authorList>
    </citation>
    <scope>NUCLEOTIDE SEQUENCE [LARGE SCALE GENOMIC DNA]</scope>
    <source>
        <strain evidence="1">Rf_01</strain>
        <tissue evidence="1">Aerial parts of the thallus</tissue>
    </source>
</reference>
<organism evidence="1 2">
    <name type="scientific">Riccia fluitans</name>
    <dbReference type="NCBI Taxonomy" id="41844"/>
    <lineage>
        <taxon>Eukaryota</taxon>
        <taxon>Viridiplantae</taxon>
        <taxon>Streptophyta</taxon>
        <taxon>Embryophyta</taxon>
        <taxon>Marchantiophyta</taxon>
        <taxon>Marchantiopsida</taxon>
        <taxon>Marchantiidae</taxon>
        <taxon>Marchantiales</taxon>
        <taxon>Ricciaceae</taxon>
        <taxon>Riccia</taxon>
    </lineage>
</organism>
<protein>
    <submittedName>
        <fullName evidence="1">Uncharacterized protein</fullName>
    </submittedName>
</protein>
<dbReference type="EMBL" id="JBHFFA010000003">
    <property type="protein sequence ID" value="KAL2633471.1"/>
    <property type="molecule type" value="Genomic_DNA"/>
</dbReference>
<accession>A0ABD1YSA3</accession>
<name>A0ABD1YSA3_9MARC</name>